<evidence type="ECO:0000313" key="2">
    <source>
        <dbReference type="EMBL" id="OWY96516.1"/>
    </source>
</evidence>
<dbReference type="EMBL" id="NBNE01011524">
    <property type="protein sequence ID" value="OWY96516.1"/>
    <property type="molecule type" value="Genomic_DNA"/>
</dbReference>
<gene>
    <name evidence="2" type="ORF">PHMEG_00033198</name>
</gene>
<evidence type="ECO:0000313" key="3">
    <source>
        <dbReference type="Proteomes" id="UP000198211"/>
    </source>
</evidence>
<dbReference type="OrthoDB" id="1716327at2759"/>
<sequence>MAPTTNSDGQLENTVTRHTSSQVMSPMRVQQSTDVASDVPNTSQDISRNQDEGLFVLTENATGQRDILSRADAESLIRSLAGISGGRSLLQSILEQISPTNAGESEPIRNPQSSQRGSREPRRHPSDDMSGRYSNTELIDYTKVLINSQPIKLPKLHIKGDYKACHYAYAGDIIYGGERYDEVEGLRRVKYKEWFEARKNKPFSALALSLSVDLRTTFKIDDIRDSMNAAALLYSRITQHFEAADGINPDYLLQELVTRKLQPNESVTAYVEDIAANLLLSNCVEIFHDFAREHGDWINNHDRKTLILAEALQRLRAAEHQRTQLRVQTRQTALQPIQVTNVNLDQGQGQRGHRKRSQRQRKRGKKAAKKKQRSTCGGVGSAKFAKMLDPTYHCAQDTD</sequence>
<feature type="region of interest" description="Disordered" evidence="1">
    <location>
        <begin position="99"/>
        <end position="133"/>
    </location>
</feature>
<feature type="compositionally biased region" description="Basic residues" evidence="1">
    <location>
        <begin position="351"/>
        <end position="373"/>
    </location>
</feature>
<evidence type="ECO:0000256" key="1">
    <source>
        <dbReference type="SAM" id="MobiDB-lite"/>
    </source>
</evidence>
<dbReference type="Proteomes" id="UP000198211">
    <property type="component" value="Unassembled WGS sequence"/>
</dbReference>
<keyword evidence="3" id="KW-1185">Reference proteome</keyword>
<dbReference type="AlphaFoldDB" id="A0A225UVC4"/>
<reference evidence="3" key="1">
    <citation type="submission" date="2017-03" db="EMBL/GenBank/DDBJ databases">
        <title>Phytopthora megakarya and P. palmivora, two closely related causual agents of cacao black pod achieved similar genome size and gene model numbers by different mechanisms.</title>
        <authorList>
            <person name="Ali S."/>
            <person name="Shao J."/>
            <person name="Larry D.J."/>
            <person name="Kronmiller B."/>
            <person name="Shen D."/>
            <person name="Strem M.D."/>
            <person name="Melnick R.L."/>
            <person name="Guiltinan M.J."/>
            <person name="Tyler B.M."/>
            <person name="Meinhardt L.W."/>
            <person name="Bailey B.A."/>
        </authorList>
    </citation>
    <scope>NUCLEOTIDE SEQUENCE [LARGE SCALE GENOMIC DNA]</scope>
    <source>
        <strain evidence="3">zdho120</strain>
    </source>
</reference>
<comment type="caution">
    <text evidence="2">The sequence shown here is derived from an EMBL/GenBank/DDBJ whole genome shotgun (WGS) entry which is preliminary data.</text>
</comment>
<feature type="region of interest" description="Disordered" evidence="1">
    <location>
        <begin position="342"/>
        <end position="379"/>
    </location>
</feature>
<feature type="compositionally biased region" description="Polar residues" evidence="1">
    <location>
        <begin position="1"/>
        <end position="47"/>
    </location>
</feature>
<organism evidence="2 3">
    <name type="scientific">Phytophthora megakarya</name>
    <dbReference type="NCBI Taxonomy" id="4795"/>
    <lineage>
        <taxon>Eukaryota</taxon>
        <taxon>Sar</taxon>
        <taxon>Stramenopiles</taxon>
        <taxon>Oomycota</taxon>
        <taxon>Peronosporomycetes</taxon>
        <taxon>Peronosporales</taxon>
        <taxon>Peronosporaceae</taxon>
        <taxon>Phytophthora</taxon>
    </lineage>
</organism>
<feature type="region of interest" description="Disordered" evidence="1">
    <location>
        <begin position="1"/>
        <end position="51"/>
    </location>
</feature>
<accession>A0A225UVC4</accession>
<name>A0A225UVC4_9STRA</name>
<proteinExistence type="predicted"/>
<feature type="compositionally biased region" description="Basic and acidic residues" evidence="1">
    <location>
        <begin position="117"/>
        <end position="130"/>
    </location>
</feature>
<protein>
    <submittedName>
        <fullName evidence="2">Uncharacterized protein</fullName>
    </submittedName>
</protein>